<comment type="caution">
    <text evidence="2">The sequence shown here is derived from an EMBL/GenBank/DDBJ whole genome shotgun (WGS) entry which is preliminary data.</text>
</comment>
<dbReference type="AlphaFoldDB" id="A0A101QT44"/>
<evidence type="ECO:0000259" key="1">
    <source>
        <dbReference type="Pfam" id="PF17920"/>
    </source>
</evidence>
<name>A0A101QT44_9ACTN</name>
<dbReference type="InterPro" id="IPR041678">
    <property type="entry name" value="TetR_C_16"/>
</dbReference>
<reference evidence="2 3" key="1">
    <citation type="submission" date="2015-10" db="EMBL/GenBank/DDBJ databases">
        <title>Draft genome sequence of Streptomyces longwoodensis DSM 41677, type strain for the species Streptomyces longwoodensis.</title>
        <authorList>
            <person name="Ruckert C."/>
            <person name="Winkler A."/>
            <person name="Kalinowski J."/>
            <person name="Kampfer P."/>
            <person name="Glaeser S."/>
        </authorList>
    </citation>
    <scope>NUCLEOTIDE SEQUENCE [LARGE SCALE GENOMIC DNA]</scope>
    <source>
        <strain evidence="2 3">DSM 41677</strain>
    </source>
</reference>
<dbReference type="Pfam" id="PF17920">
    <property type="entry name" value="TetR_C_16"/>
    <property type="match status" value="1"/>
</dbReference>
<protein>
    <recommendedName>
        <fullName evidence="1">Tetracyclin repressor-like C-terminal domain-containing protein</fullName>
    </recommendedName>
</protein>
<keyword evidence="3" id="KW-1185">Reference proteome</keyword>
<dbReference type="STRING" id="68231.AQJ30_23360"/>
<dbReference type="Proteomes" id="UP000053271">
    <property type="component" value="Unassembled WGS sequence"/>
</dbReference>
<organism evidence="2 3">
    <name type="scientific">Streptomyces longwoodensis</name>
    <dbReference type="NCBI Taxonomy" id="68231"/>
    <lineage>
        <taxon>Bacteria</taxon>
        <taxon>Bacillati</taxon>
        <taxon>Actinomycetota</taxon>
        <taxon>Actinomycetes</taxon>
        <taxon>Kitasatosporales</taxon>
        <taxon>Streptomycetaceae</taxon>
        <taxon>Streptomyces</taxon>
    </lineage>
</organism>
<dbReference type="RefSeq" id="WP_067237419.1">
    <property type="nucleotide sequence ID" value="NZ_JBEXMK010000097.1"/>
</dbReference>
<accession>A0A101QT44</accession>
<dbReference type="EMBL" id="LMWS01000031">
    <property type="protein sequence ID" value="KUN35644.1"/>
    <property type="molecule type" value="Genomic_DNA"/>
</dbReference>
<sequence length="155" mass="16785">MTTAVEVEEAQAIITAYGEAFAKAGAAAYHGPREKLAENIVRITLDFFEDPEWQPKLLQAVRTATASKEGAEPMRNLFSAQVFAQAGVALEEDPLSIDELAGKLSIKPIHINASAAQLWGVFLMRYVLGVEPIASASIEEIVTLLTPTVERYIVG</sequence>
<evidence type="ECO:0000313" key="2">
    <source>
        <dbReference type="EMBL" id="KUN35644.1"/>
    </source>
</evidence>
<dbReference type="InterPro" id="IPR036271">
    <property type="entry name" value="Tet_transcr_reg_TetR-rel_C_sf"/>
</dbReference>
<gene>
    <name evidence="2" type="ORF">AQJ30_23360</name>
</gene>
<feature type="domain" description="Tetracyclin repressor-like C-terminal" evidence="1">
    <location>
        <begin position="34"/>
        <end position="153"/>
    </location>
</feature>
<dbReference type="Gene3D" id="1.10.357.10">
    <property type="entry name" value="Tetracycline Repressor, domain 2"/>
    <property type="match status" value="1"/>
</dbReference>
<proteinExistence type="predicted"/>
<dbReference type="SUPFAM" id="SSF48498">
    <property type="entry name" value="Tetracyclin repressor-like, C-terminal domain"/>
    <property type="match status" value="1"/>
</dbReference>
<dbReference type="GeneID" id="91427555"/>
<evidence type="ECO:0000313" key="3">
    <source>
        <dbReference type="Proteomes" id="UP000053271"/>
    </source>
</evidence>